<dbReference type="FunFam" id="3.30.160.60:FF:000624">
    <property type="entry name" value="zinc finger protein 697"/>
    <property type="match status" value="1"/>
</dbReference>
<dbReference type="SUPFAM" id="SSF57716">
    <property type="entry name" value="Glucocorticoid receptor-like (DNA-binding domain)"/>
    <property type="match status" value="1"/>
</dbReference>
<evidence type="ECO:0000256" key="4">
    <source>
        <dbReference type="ARBA" id="ARBA00022737"/>
    </source>
</evidence>
<dbReference type="GO" id="GO:0000978">
    <property type="term" value="F:RNA polymerase II cis-regulatory region sequence-specific DNA binding"/>
    <property type="evidence" value="ECO:0007669"/>
    <property type="project" value="TreeGrafter"/>
</dbReference>
<dbReference type="FunFam" id="3.30.160.60:FF:000322">
    <property type="entry name" value="GDNF-inducible zinc finger protein 1"/>
    <property type="match status" value="1"/>
</dbReference>
<evidence type="ECO:0000313" key="19">
    <source>
        <dbReference type="EMBL" id="JAC14575.1"/>
    </source>
</evidence>
<evidence type="ECO:0000256" key="11">
    <source>
        <dbReference type="ARBA" id="ARBA00023242"/>
    </source>
</evidence>
<dbReference type="FunFam" id="3.30.160.60:FF:000100">
    <property type="entry name" value="Zinc finger 45-like"/>
    <property type="match status" value="1"/>
</dbReference>
<dbReference type="GO" id="GO:0008270">
    <property type="term" value="F:zinc ion binding"/>
    <property type="evidence" value="ECO:0007669"/>
    <property type="project" value="UniProtKB-UniRule"/>
</dbReference>
<dbReference type="PROSITE" id="PS50023">
    <property type="entry name" value="LIM_DOMAIN_2"/>
    <property type="match status" value="1"/>
</dbReference>
<proteinExistence type="evidence at transcript level"/>
<dbReference type="PROSITE" id="PS50157">
    <property type="entry name" value="ZINC_FINGER_C2H2_2"/>
    <property type="match status" value="9"/>
</dbReference>
<feature type="domain" description="C2H2-type" evidence="17">
    <location>
        <begin position="463"/>
        <end position="491"/>
    </location>
</feature>
<feature type="domain" description="C2H2-type" evidence="17">
    <location>
        <begin position="323"/>
        <end position="350"/>
    </location>
</feature>
<keyword evidence="8 13" id="KW-0440">LIM domain</keyword>
<dbReference type="Pfam" id="PF00096">
    <property type="entry name" value="zf-C2H2"/>
    <property type="match status" value="6"/>
</dbReference>
<evidence type="ECO:0000256" key="3">
    <source>
        <dbReference type="ARBA" id="ARBA00022723"/>
    </source>
</evidence>
<protein>
    <submittedName>
        <fullName evidence="19">Putative c2h2-type zn-finger protein</fullName>
    </submittedName>
</protein>
<dbReference type="InterPro" id="IPR036236">
    <property type="entry name" value="Znf_C2H2_sf"/>
</dbReference>
<evidence type="ECO:0000259" key="16">
    <source>
        <dbReference type="PROSITE" id="PS50023"/>
    </source>
</evidence>
<dbReference type="SMART" id="SM00355">
    <property type="entry name" value="ZnF_C2H2"/>
    <property type="match status" value="10"/>
</dbReference>
<evidence type="ECO:0000256" key="2">
    <source>
        <dbReference type="ARBA" id="ARBA00006991"/>
    </source>
</evidence>
<sequence length="628" mass="72181">MAEDSFCRLCALKSDNYIKVFDQQGEHLQLAEKIKQCLQIWLMPEDFLPNTVCLTCCEKVNEYSDFYALCTQSQASLMELLGHYKEDIMLTSDGENLESHDAHKTTIEEVNSVDGVSTEDLKTAEKAVNVNTSKIKEGSSNKHPFANISVNEPKSQKDALEDRDDEFITDDCTTKDTDTYDDTGWFKDFFEARTPVNTRKIMEGYVWKCSNCDKEMPTRTALKLHYYQEHKQVPSFKCMNCDKAYTRYRSFVRHVKLHWNNECFSCNICGKDFAQKGILQSHMTAHSEERPFVCSECGKAFKQYSSLYLHSKCHLPEEAKPKFPCSICTKVFCSKHAMETHMKIHTGEKNFICDICGKRFIAKGSLDYHIKTHDERKPHSCKICNKSFKTTRLLSKHAMLHTGQKPHQCDVCGKQFRERSALKEHSRIHTGDMPYSCEFCGKLFRFKGILTVHRRQHTGERPYQCAICHREFTNWANYNKHTKRRHKPGSEGESENETNGQINQQNLQQPLPQQQHEITNNAELHSETINNVSSTIVSAPTVQDVFSLEPSLYDNIPLDLAEPLSDLYRVPSTYTTNVPPPPQATPSSSAPPLQLYYLHRYIRYPDFVPTISNQLSGSLVEEPGIRPR</sequence>
<evidence type="ECO:0000256" key="5">
    <source>
        <dbReference type="ARBA" id="ARBA00022771"/>
    </source>
</evidence>
<dbReference type="FunFam" id="3.30.160.60:FF:001480">
    <property type="entry name" value="Si:cabz01071911.3"/>
    <property type="match status" value="1"/>
</dbReference>
<keyword evidence="5 12" id="KW-0863">Zinc-finger</keyword>
<keyword evidence="10" id="KW-0804">Transcription</keyword>
<keyword evidence="7" id="KW-0805">Transcription regulation</keyword>
<dbReference type="PANTHER" id="PTHR24399:SF23">
    <property type="entry name" value="C2H2-TYPE DOMAIN-CONTAINING PROTEIN"/>
    <property type="match status" value="1"/>
</dbReference>
<feature type="domain" description="ZAD" evidence="18">
    <location>
        <begin position="5"/>
        <end position="80"/>
    </location>
</feature>
<keyword evidence="4" id="KW-0677">Repeat</keyword>
<evidence type="ECO:0000256" key="13">
    <source>
        <dbReference type="PROSITE-ProRule" id="PRU00125"/>
    </source>
</evidence>
<keyword evidence="6 13" id="KW-0862">Zinc</keyword>
<dbReference type="Gene3D" id="3.40.1800.20">
    <property type="match status" value="1"/>
</dbReference>
<comment type="subcellular location">
    <subcellularLocation>
        <location evidence="1">Nucleus</location>
    </subcellularLocation>
</comment>
<feature type="domain" description="C2H2-type" evidence="17">
    <location>
        <begin position="379"/>
        <end position="406"/>
    </location>
</feature>
<accession>A0A023EZC1</accession>
<dbReference type="FunFam" id="3.30.160.60:FF:000012">
    <property type="entry name" value="RB-associated KRAB zinc finger protein-like"/>
    <property type="match status" value="1"/>
</dbReference>
<feature type="binding site" evidence="14">
    <location>
        <position position="7"/>
    </location>
    <ligand>
        <name>Zn(2+)</name>
        <dbReference type="ChEBI" id="CHEBI:29105"/>
    </ligand>
</feature>
<dbReference type="GO" id="GO:0048598">
    <property type="term" value="P:embryonic morphogenesis"/>
    <property type="evidence" value="ECO:0007669"/>
    <property type="project" value="UniProtKB-ARBA"/>
</dbReference>
<dbReference type="InterPro" id="IPR001781">
    <property type="entry name" value="Znf_LIM"/>
</dbReference>
<evidence type="ECO:0000256" key="15">
    <source>
        <dbReference type="SAM" id="MobiDB-lite"/>
    </source>
</evidence>
<evidence type="ECO:0000256" key="9">
    <source>
        <dbReference type="ARBA" id="ARBA00023125"/>
    </source>
</evidence>
<dbReference type="PANTHER" id="PTHR24399">
    <property type="entry name" value="ZINC FINGER AND BTB DOMAIN-CONTAINING"/>
    <property type="match status" value="1"/>
</dbReference>
<dbReference type="SMART" id="SM00868">
    <property type="entry name" value="zf-AD"/>
    <property type="match status" value="1"/>
</dbReference>
<evidence type="ECO:0000259" key="17">
    <source>
        <dbReference type="PROSITE" id="PS50157"/>
    </source>
</evidence>
<organism evidence="19">
    <name type="scientific">Triatoma infestans</name>
    <name type="common">Assassin bug</name>
    <dbReference type="NCBI Taxonomy" id="30076"/>
    <lineage>
        <taxon>Eukaryota</taxon>
        <taxon>Metazoa</taxon>
        <taxon>Ecdysozoa</taxon>
        <taxon>Arthropoda</taxon>
        <taxon>Hexapoda</taxon>
        <taxon>Insecta</taxon>
        <taxon>Pterygota</taxon>
        <taxon>Neoptera</taxon>
        <taxon>Paraneoptera</taxon>
        <taxon>Hemiptera</taxon>
        <taxon>Heteroptera</taxon>
        <taxon>Panheteroptera</taxon>
        <taxon>Cimicomorpha</taxon>
        <taxon>Reduviidae</taxon>
        <taxon>Triatominae</taxon>
        <taxon>Triatoma</taxon>
    </lineage>
</organism>
<dbReference type="Pfam" id="PF13912">
    <property type="entry name" value="zf-C2H2_6"/>
    <property type="match status" value="1"/>
</dbReference>
<feature type="domain" description="C2H2-type" evidence="17">
    <location>
        <begin position="351"/>
        <end position="378"/>
    </location>
</feature>
<dbReference type="Pfam" id="PF13894">
    <property type="entry name" value="zf-C2H2_4"/>
    <property type="match status" value="1"/>
</dbReference>
<keyword evidence="9" id="KW-0238">DNA-binding</keyword>
<reference evidence="19" key="1">
    <citation type="journal article" date="2014" name="PLoS Negl. Trop. Dis.">
        <title>An updated insight into the Sialotranscriptome of Triatoma infestans: developmental stage and geographic variations.</title>
        <authorList>
            <person name="Schwarz A."/>
            <person name="Medrano-Mercado N."/>
            <person name="Schaub G.A."/>
            <person name="Struchiner C.J."/>
            <person name="Bargues M.D."/>
            <person name="Levy M.Z."/>
            <person name="Ribeiro J.M."/>
        </authorList>
    </citation>
    <scope>NUCLEOTIDE SEQUENCE</scope>
    <source>
        <strain evidence="19">Chile</strain>
        <tissue evidence="19">Salivary glands</tissue>
    </source>
</reference>
<dbReference type="AlphaFoldDB" id="A0A023EZC1"/>
<dbReference type="InterPro" id="IPR013087">
    <property type="entry name" value="Znf_C2H2_type"/>
</dbReference>
<dbReference type="EMBL" id="GBBI01004137">
    <property type="protein sequence ID" value="JAC14575.1"/>
    <property type="molecule type" value="mRNA"/>
</dbReference>
<evidence type="ECO:0000256" key="6">
    <source>
        <dbReference type="ARBA" id="ARBA00022833"/>
    </source>
</evidence>
<feature type="domain" description="LIM zinc-binding" evidence="16">
    <location>
        <begin position="236"/>
        <end position="304"/>
    </location>
</feature>
<evidence type="ECO:0000256" key="7">
    <source>
        <dbReference type="ARBA" id="ARBA00023015"/>
    </source>
</evidence>
<feature type="binding site" evidence="14">
    <location>
        <position position="56"/>
    </location>
    <ligand>
        <name>Zn(2+)</name>
        <dbReference type="ChEBI" id="CHEBI:29105"/>
    </ligand>
</feature>
<evidence type="ECO:0000256" key="12">
    <source>
        <dbReference type="PROSITE-ProRule" id="PRU00042"/>
    </source>
</evidence>
<feature type="region of interest" description="Disordered" evidence="15">
    <location>
        <begin position="479"/>
        <end position="499"/>
    </location>
</feature>
<feature type="domain" description="C2H2-type" evidence="17">
    <location>
        <begin position="407"/>
        <end position="434"/>
    </location>
</feature>
<feature type="domain" description="C2H2-type" evidence="17">
    <location>
        <begin position="236"/>
        <end position="258"/>
    </location>
</feature>
<feature type="binding site" evidence="14">
    <location>
        <position position="53"/>
    </location>
    <ligand>
        <name>Zn(2+)</name>
        <dbReference type="ChEBI" id="CHEBI:29105"/>
    </ligand>
</feature>
<feature type="domain" description="C2H2-type" evidence="17">
    <location>
        <begin position="264"/>
        <end position="291"/>
    </location>
</feature>
<dbReference type="InterPro" id="IPR012934">
    <property type="entry name" value="Znf_AD"/>
</dbReference>
<name>A0A023EZC1_TRIIF</name>
<dbReference type="PROSITE" id="PS51915">
    <property type="entry name" value="ZAD"/>
    <property type="match status" value="1"/>
</dbReference>
<evidence type="ECO:0000256" key="8">
    <source>
        <dbReference type="ARBA" id="ARBA00023038"/>
    </source>
</evidence>
<evidence type="ECO:0000259" key="18">
    <source>
        <dbReference type="PROSITE" id="PS51915"/>
    </source>
</evidence>
<dbReference type="SUPFAM" id="SSF57667">
    <property type="entry name" value="beta-beta-alpha zinc fingers"/>
    <property type="match status" value="5"/>
</dbReference>
<dbReference type="PROSITE" id="PS00028">
    <property type="entry name" value="ZINC_FINGER_C2H2_1"/>
    <property type="match status" value="9"/>
</dbReference>
<feature type="region of interest" description="Disordered" evidence="15">
    <location>
        <begin position="141"/>
        <end position="161"/>
    </location>
</feature>
<dbReference type="Pfam" id="PF07776">
    <property type="entry name" value="zf-AD"/>
    <property type="match status" value="1"/>
</dbReference>
<dbReference type="Gene3D" id="3.30.160.60">
    <property type="entry name" value="Classic Zinc Finger"/>
    <property type="match status" value="9"/>
</dbReference>
<feature type="domain" description="C2H2-type" evidence="17">
    <location>
        <begin position="435"/>
        <end position="462"/>
    </location>
</feature>
<evidence type="ECO:0000256" key="10">
    <source>
        <dbReference type="ARBA" id="ARBA00023163"/>
    </source>
</evidence>
<feature type="binding site" evidence="14">
    <location>
        <position position="10"/>
    </location>
    <ligand>
        <name>Zn(2+)</name>
        <dbReference type="ChEBI" id="CHEBI:29105"/>
    </ligand>
</feature>
<comment type="similarity">
    <text evidence="2">Belongs to the krueppel C2H2-type zinc-finger protein family.</text>
</comment>
<evidence type="ECO:0000256" key="14">
    <source>
        <dbReference type="PROSITE-ProRule" id="PRU01263"/>
    </source>
</evidence>
<keyword evidence="11" id="KW-0539">Nucleus</keyword>
<feature type="domain" description="C2H2-type" evidence="17">
    <location>
        <begin position="292"/>
        <end position="319"/>
    </location>
</feature>
<dbReference type="GO" id="GO:0005654">
    <property type="term" value="C:nucleoplasm"/>
    <property type="evidence" value="ECO:0007669"/>
    <property type="project" value="TreeGrafter"/>
</dbReference>
<dbReference type="GO" id="GO:0001227">
    <property type="term" value="F:DNA-binding transcription repressor activity, RNA polymerase II-specific"/>
    <property type="evidence" value="ECO:0007669"/>
    <property type="project" value="TreeGrafter"/>
</dbReference>
<evidence type="ECO:0000256" key="1">
    <source>
        <dbReference type="ARBA" id="ARBA00004123"/>
    </source>
</evidence>
<keyword evidence="3 13" id="KW-0479">Metal-binding</keyword>